<accession>A0ACC0L1R5</accession>
<protein>
    <submittedName>
        <fullName evidence="1">Uncharacterized protein</fullName>
    </submittedName>
</protein>
<proteinExistence type="predicted"/>
<reference evidence="1" key="1">
    <citation type="submission" date="2022-02" db="EMBL/GenBank/DDBJ databases">
        <title>Plant Genome Project.</title>
        <authorList>
            <person name="Zhang R.-G."/>
        </authorList>
    </citation>
    <scope>NUCLEOTIDE SEQUENCE</scope>
    <source>
        <strain evidence="1">AT1</strain>
    </source>
</reference>
<gene>
    <name evidence="1" type="ORF">RHMOL_Rhmol13G0012600</name>
</gene>
<name>A0ACC0L1R5_RHOML</name>
<evidence type="ECO:0000313" key="1">
    <source>
        <dbReference type="EMBL" id="KAI8522648.1"/>
    </source>
</evidence>
<sequence length="592" mass="64363">MKLTLSLRVIVIAMAYNLFFSEFSPFTLSFLLLFCFSSSLSSTDVVPPSPSPSPSPSTPVSTGTICSYTLDPSFCRSQLPKNNSANLYDYGRLSFRNSLSSASEFLKLILRYLKHSSSLTPSAIAALTDCKYLASRNLDFLSTSFQTVSNTSCGPLDVLTADYVQTLLSGILTNTQTCLDGLQVTASAWTSVGEGIYAPLANNTKLFSMSLALFKKGWVPEHKNRTAKHVHKKHLPRRNGTYPFKMSSHHKAIFESTSGRKLLLLQTSSDDGQVLVDKMVTVSQDGTENFVTVSAAVAAAPKKTNGSTGYFLIYVTAGVYYEYVTIPENTMYVMMIGDGINQTVITGNHSVADGWTTFNSATLIVEGEGFVAVGISFRNTAGAIKAQAVAVRTSADLSSFYSCSFEAYQDTLYAHSLRQFYQECDIYGTVDFIFGNAAVVFQDCNIYPRQPLKGQSNTITAQGRTDPNQNTGTSIQNATITPAADLASSNFTVQTYLGRPWKLYSTAVFMQSYMGGLINPAGWLEWSGDFALNTSYYAEFGNTGPGSNTAERVTWPGYHIITAAQAANFTVANFLVGDSWLPDTGVPYTDGL</sequence>
<keyword evidence="2" id="KW-1185">Reference proteome</keyword>
<comment type="caution">
    <text evidence="1">The sequence shown here is derived from an EMBL/GenBank/DDBJ whole genome shotgun (WGS) entry which is preliminary data.</text>
</comment>
<dbReference type="Proteomes" id="UP001062846">
    <property type="component" value="Chromosome 13"/>
</dbReference>
<dbReference type="EMBL" id="CM046400">
    <property type="protein sequence ID" value="KAI8522648.1"/>
    <property type="molecule type" value="Genomic_DNA"/>
</dbReference>
<evidence type="ECO:0000313" key="2">
    <source>
        <dbReference type="Proteomes" id="UP001062846"/>
    </source>
</evidence>
<organism evidence="1 2">
    <name type="scientific">Rhododendron molle</name>
    <name type="common">Chinese azalea</name>
    <name type="synonym">Azalea mollis</name>
    <dbReference type="NCBI Taxonomy" id="49168"/>
    <lineage>
        <taxon>Eukaryota</taxon>
        <taxon>Viridiplantae</taxon>
        <taxon>Streptophyta</taxon>
        <taxon>Embryophyta</taxon>
        <taxon>Tracheophyta</taxon>
        <taxon>Spermatophyta</taxon>
        <taxon>Magnoliopsida</taxon>
        <taxon>eudicotyledons</taxon>
        <taxon>Gunneridae</taxon>
        <taxon>Pentapetalae</taxon>
        <taxon>asterids</taxon>
        <taxon>Ericales</taxon>
        <taxon>Ericaceae</taxon>
        <taxon>Ericoideae</taxon>
        <taxon>Rhodoreae</taxon>
        <taxon>Rhododendron</taxon>
    </lineage>
</organism>